<accession>A0A2T5J0V8</accession>
<evidence type="ECO:0000256" key="1">
    <source>
        <dbReference type="ARBA" id="ARBA00004141"/>
    </source>
</evidence>
<evidence type="ECO:0000259" key="6">
    <source>
        <dbReference type="Pfam" id="PF04932"/>
    </source>
</evidence>
<gene>
    <name evidence="7" type="ORF">C8N29_10466</name>
</gene>
<feature type="transmembrane region" description="Helical" evidence="5">
    <location>
        <begin position="97"/>
        <end position="117"/>
    </location>
</feature>
<keyword evidence="2 5" id="KW-0812">Transmembrane</keyword>
<dbReference type="InterPro" id="IPR007016">
    <property type="entry name" value="O-antigen_ligase-rel_domated"/>
</dbReference>
<dbReference type="PANTHER" id="PTHR37422:SF13">
    <property type="entry name" value="LIPOPOLYSACCHARIDE BIOSYNTHESIS PROTEIN PA4999-RELATED"/>
    <property type="match status" value="1"/>
</dbReference>
<dbReference type="AlphaFoldDB" id="A0A2T5J0V8"/>
<sequence length="428" mass="47479">MTAKNIPVPPATPQMWLLAVFLSLPIALLPIARSFMLPLGMLAILGLFMLVGLLRHRQQFNTEDKALQVLPRVFLFIWLPMLVSWPDAEVPEQVQKVASLYPLYALMALAVVILLRATAASRQLAILGSWIVGVWAFDGVAQTLLGIDMFNIPLDREGVVAGHASGFFTNPNKYGFYMGMFAAMPLFTMYLCGVNRLTHILVSTLVTAGVLVGAARGGWIMYAWALIPYLYLVYIKPAKRPIIPMLVLPLLLVAMFAITLQFSAGVQERVKRSMAASQELTYESLNTASSGRVDIYLAAWNMVKANPVNGIGVDSYEQRFRAYLPEQANIPDSVTVPHAHQVILEVWSGAGTLGLFGFLLAWAAMWRLWKQALPEQRKLALPFIIPLAVLWWPINTHRGFYPSELAVLTLFMLALSIAALTQARVQTK</sequence>
<feature type="transmembrane region" description="Helical" evidence="5">
    <location>
        <begin position="400"/>
        <end position="420"/>
    </location>
</feature>
<name>A0A2T5J0V8_9GAMM</name>
<reference evidence="7 8" key="1">
    <citation type="submission" date="2018-04" db="EMBL/GenBank/DDBJ databases">
        <title>Genomic Encyclopedia of Archaeal and Bacterial Type Strains, Phase II (KMG-II): from individual species to whole genera.</title>
        <authorList>
            <person name="Goeker M."/>
        </authorList>
    </citation>
    <scope>NUCLEOTIDE SEQUENCE [LARGE SCALE GENOMIC DNA]</scope>
    <source>
        <strain evidence="7 8">DSM 5822</strain>
    </source>
</reference>
<dbReference type="RefSeq" id="WP_170106899.1">
    <property type="nucleotide sequence ID" value="NZ_QAON01000004.1"/>
</dbReference>
<feature type="transmembrane region" description="Helical" evidence="5">
    <location>
        <begin position="242"/>
        <end position="264"/>
    </location>
</feature>
<feature type="transmembrane region" description="Helical" evidence="5">
    <location>
        <begin position="124"/>
        <end position="147"/>
    </location>
</feature>
<evidence type="ECO:0000256" key="5">
    <source>
        <dbReference type="SAM" id="Phobius"/>
    </source>
</evidence>
<keyword evidence="4 5" id="KW-0472">Membrane</keyword>
<dbReference type="GO" id="GO:0016020">
    <property type="term" value="C:membrane"/>
    <property type="evidence" value="ECO:0007669"/>
    <property type="project" value="UniProtKB-SubCell"/>
</dbReference>
<feature type="transmembrane region" description="Helical" evidence="5">
    <location>
        <begin position="66"/>
        <end position="85"/>
    </location>
</feature>
<feature type="transmembrane region" description="Helical" evidence="5">
    <location>
        <begin position="174"/>
        <end position="192"/>
    </location>
</feature>
<dbReference type="EMBL" id="QAON01000004">
    <property type="protein sequence ID" value="PTQ90028.1"/>
    <property type="molecule type" value="Genomic_DNA"/>
</dbReference>
<proteinExistence type="predicted"/>
<evidence type="ECO:0000256" key="2">
    <source>
        <dbReference type="ARBA" id="ARBA00022692"/>
    </source>
</evidence>
<dbReference type="InterPro" id="IPR051533">
    <property type="entry name" value="WaaL-like"/>
</dbReference>
<keyword evidence="3 5" id="KW-1133">Transmembrane helix</keyword>
<dbReference type="PANTHER" id="PTHR37422">
    <property type="entry name" value="TEICHURONIC ACID BIOSYNTHESIS PROTEIN TUAE"/>
    <property type="match status" value="1"/>
</dbReference>
<protein>
    <submittedName>
        <fullName evidence="7">O-antigen ligase</fullName>
    </submittedName>
</protein>
<comment type="caution">
    <text evidence="7">The sequence shown here is derived from an EMBL/GenBank/DDBJ whole genome shotgun (WGS) entry which is preliminary data.</text>
</comment>
<keyword evidence="7" id="KW-0436">Ligase</keyword>
<dbReference type="GO" id="GO:0016874">
    <property type="term" value="F:ligase activity"/>
    <property type="evidence" value="ECO:0007669"/>
    <property type="project" value="UniProtKB-KW"/>
</dbReference>
<dbReference type="Pfam" id="PF04932">
    <property type="entry name" value="Wzy_C"/>
    <property type="match status" value="1"/>
</dbReference>
<feature type="transmembrane region" description="Helical" evidence="5">
    <location>
        <begin position="12"/>
        <end position="29"/>
    </location>
</feature>
<keyword evidence="8" id="KW-1185">Reference proteome</keyword>
<evidence type="ECO:0000256" key="4">
    <source>
        <dbReference type="ARBA" id="ARBA00023136"/>
    </source>
</evidence>
<feature type="transmembrane region" description="Helical" evidence="5">
    <location>
        <begin position="346"/>
        <end position="366"/>
    </location>
</feature>
<evidence type="ECO:0000313" key="8">
    <source>
        <dbReference type="Proteomes" id="UP000244223"/>
    </source>
</evidence>
<organism evidence="7 8">
    <name type="scientific">Agitococcus lubricus</name>
    <dbReference type="NCBI Taxonomy" id="1077255"/>
    <lineage>
        <taxon>Bacteria</taxon>
        <taxon>Pseudomonadati</taxon>
        <taxon>Pseudomonadota</taxon>
        <taxon>Gammaproteobacteria</taxon>
        <taxon>Moraxellales</taxon>
        <taxon>Moraxellaceae</taxon>
        <taxon>Agitococcus</taxon>
    </lineage>
</organism>
<feature type="domain" description="O-antigen ligase-related" evidence="6">
    <location>
        <begin position="205"/>
        <end position="359"/>
    </location>
</feature>
<comment type="subcellular location">
    <subcellularLocation>
        <location evidence="1">Membrane</location>
        <topology evidence="1">Multi-pass membrane protein</topology>
    </subcellularLocation>
</comment>
<feature type="transmembrane region" description="Helical" evidence="5">
    <location>
        <begin position="35"/>
        <end position="54"/>
    </location>
</feature>
<dbReference type="Proteomes" id="UP000244223">
    <property type="component" value="Unassembled WGS sequence"/>
</dbReference>
<evidence type="ECO:0000256" key="3">
    <source>
        <dbReference type="ARBA" id="ARBA00022989"/>
    </source>
</evidence>
<evidence type="ECO:0000313" key="7">
    <source>
        <dbReference type="EMBL" id="PTQ90028.1"/>
    </source>
</evidence>